<sequence length="76" mass="8576">MLGKGGRKPHLSRFAYQHKSKRPVERCSCALVEAMPTDPFVNRAFEPSGTRISRIRSELRPSLALLLQVAQEKVDI</sequence>
<reference evidence="2" key="1">
    <citation type="journal article" date="2019" name="Int. J. Syst. Evol. Microbiol.">
        <title>The Global Catalogue of Microorganisms (GCM) 10K type strain sequencing project: providing services to taxonomists for standard genome sequencing and annotation.</title>
        <authorList>
            <consortium name="The Broad Institute Genomics Platform"/>
            <consortium name="The Broad Institute Genome Sequencing Center for Infectious Disease"/>
            <person name="Wu L."/>
            <person name="Ma J."/>
        </authorList>
    </citation>
    <scope>NUCLEOTIDE SEQUENCE [LARGE SCALE GENOMIC DNA]</scope>
    <source>
        <strain evidence="2">JCM 13501</strain>
    </source>
</reference>
<dbReference type="Proteomes" id="UP000616499">
    <property type="component" value="Unassembled WGS sequence"/>
</dbReference>
<protein>
    <submittedName>
        <fullName evidence="1">Uncharacterized protein</fullName>
    </submittedName>
</protein>
<proteinExistence type="predicted"/>
<comment type="caution">
    <text evidence="1">The sequence shown here is derived from an EMBL/GenBank/DDBJ whole genome shotgun (WGS) entry which is preliminary data.</text>
</comment>
<accession>A0ABQ2H5B5</accession>
<organism evidence="1 2">
    <name type="scientific">Pseudomonas asuensis</name>
    <dbReference type="NCBI Taxonomy" id="1825787"/>
    <lineage>
        <taxon>Bacteria</taxon>
        <taxon>Pseudomonadati</taxon>
        <taxon>Pseudomonadota</taxon>
        <taxon>Gammaproteobacteria</taxon>
        <taxon>Pseudomonadales</taxon>
        <taxon>Pseudomonadaceae</taxon>
        <taxon>Pseudomonas</taxon>
    </lineage>
</organism>
<gene>
    <name evidence="1" type="ORF">GCM10009425_49490</name>
</gene>
<name>A0ABQ2H5B5_9PSED</name>
<evidence type="ECO:0000313" key="2">
    <source>
        <dbReference type="Proteomes" id="UP000616499"/>
    </source>
</evidence>
<dbReference type="EMBL" id="BMNW01000107">
    <property type="protein sequence ID" value="GGM33186.1"/>
    <property type="molecule type" value="Genomic_DNA"/>
</dbReference>
<evidence type="ECO:0000313" key="1">
    <source>
        <dbReference type="EMBL" id="GGM33186.1"/>
    </source>
</evidence>
<keyword evidence="2" id="KW-1185">Reference proteome</keyword>